<dbReference type="SUPFAM" id="SSF53383">
    <property type="entry name" value="PLP-dependent transferases"/>
    <property type="match status" value="1"/>
</dbReference>
<evidence type="ECO:0000256" key="1">
    <source>
        <dbReference type="ARBA" id="ARBA00001933"/>
    </source>
</evidence>
<evidence type="ECO:0000313" key="8">
    <source>
        <dbReference type="Proteomes" id="UP000277671"/>
    </source>
</evidence>
<comment type="caution">
    <text evidence="7">The sequence shown here is derived from an EMBL/GenBank/DDBJ whole genome shotgun (WGS) entry which is preliminary data.</text>
</comment>
<dbReference type="InterPro" id="IPR015421">
    <property type="entry name" value="PyrdxlP-dep_Trfase_major"/>
</dbReference>
<organism evidence="7 8">
    <name type="scientific">Micromonospora pisi</name>
    <dbReference type="NCBI Taxonomy" id="589240"/>
    <lineage>
        <taxon>Bacteria</taxon>
        <taxon>Bacillati</taxon>
        <taxon>Actinomycetota</taxon>
        <taxon>Actinomycetes</taxon>
        <taxon>Micromonosporales</taxon>
        <taxon>Micromonosporaceae</taxon>
        <taxon>Micromonospora</taxon>
    </lineage>
</organism>
<evidence type="ECO:0000259" key="6">
    <source>
        <dbReference type="Pfam" id="PF00155"/>
    </source>
</evidence>
<evidence type="ECO:0000256" key="4">
    <source>
        <dbReference type="ARBA" id="ARBA00023239"/>
    </source>
</evidence>
<dbReference type="GO" id="GO:0030170">
    <property type="term" value="F:pyridoxal phosphate binding"/>
    <property type="evidence" value="ECO:0007669"/>
    <property type="project" value="InterPro"/>
</dbReference>
<dbReference type="Pfam" id="PF00155">
    <property type="entry name" value="Aminotran_1_2"/>
    <property type="match status" value="1"/>
</dbReference>
<dbReference type="EC" id="4.4.1.13" evidence="2"/>
<proteinExistence type="inferred from homology"/>
<dbReference type="Proteomes" id="UP000277671">
    <property type="component" value="Unassembled WGS sequence"/>
</dbReference>
<keyword evidence="8" id="KW-1185">Reference proteome</keyword>
<evidence type="ECO:0000256" key="2">
    <source>
        <dbReference type="ARBA" id="ARBA00012224"/>
    </source>
</evidence>
<feature type="domain" description="Aminotransferase class I/classII large" evidence="6">
    <location>
        <begin position="86"/>
        <end position="374"/>
    </location>
</feature>
<dbReference type="Gene3D" id="3.90.1150.10">
    <property type="entry name" value="Aspartate Aminotransferase, domain 1"/>
    <property type="match status" value="1"/>
</dbReference>
<dbReference type="Gene3D" id="3.40.640.10">
    <property type="entry name" value="Type I PLP-dependent aspartate aminotransferase-like (Major domain)"/>
    <property type="match status" value="1"/>
</dbReference>
<comment type="similarity">
    <text evidence="5">Belongs to the class-II pyridoxal-phosphate-dependent aminotransferase family. MalY/PatB cystathionine beta-lyase subfamily.</text>
</comment>
<dbReference type="InterPro" id="IPR015424">
    <property type="entry name" value="PyrdxlP-dep_Trfase"/>
</dbReference>
<dbReference type="CDD" id="cd00609">
    <property type="entry name" value="AAT_like"/>
    <property type="match status" value="1"/>
</dbReference>
<gene>
    <name evidence="7" type="ORF">BDK92_6414</name>
</gene>
<evidence type="ECO:0000313" key="7">
    <source>
        <dbReference type="EMBL" id="RKR91983.1"/>
    </source>
</evidence>
<name>A0A495JSN5_9ACTN</name>
<evidence type="ECO:0000256" key="5">
    <source>
        <dbReference type="ARBA" id="ARBA00037974"/>
    </source>
</evidence>
<keyword evidence="3" id="KW-0663">Pyridoxal phosphate</keyword>
<dbReference type="InterPro" id="IPR015422">
    <property type="entry name" value="PyrdxlP-dep_Trfase_small"/>
</dbReference>
<protein>
    <recommendedName>
        <fullName evidence="2">cysteine-S-conjugate beta-lyase</fullName>
        <ecNumber evidence="2">4.4.1.13</ecNumber>
    </recommendedName>
</protein>
<dbReference type="InterPro" id="IPR051798">
    <property type="entry name" value="Class-II_PLP-Dep_Aminotrans"/>
</dbReference>
<keyword evidence="4 7" id="KW-0456">Lyase</keyword>
<dbReference type="PANTHER" id="PTHR43525:SF2">
    <property type="entry name" value="CYSTATHIONINE BETA-LYASE-RELATED"/>
    <property type="match status" value="1"/>
</dbReference>
<evidence type="ECO:0000256" key="3">
    <source>
        <dbReference type="ARBA" id="ARBA00022898"/>
    </source>
</evidence>
<dbReference type="GO" id="GO:0047804">
    <property type="term" value="F:cysteine-S-conjugate beta-lyase activity"/>
    <property type="evidence" value="ECO:0007669"/>
    <property type="project" value="UniProtKB-EC"/>
</dbReference>
<reference evidence="7 8" key="1">
    <citation type="submission" date="2018-10" db="EMBL/GenBank/DDBJ databases">
        <title>Sequencing the genomes of 1000 actinobacteria strains.</title>
        <authorList>
            <person name="Klenk H.-P."/>
        </authorList>
    </citation>
    <scope>NUCLEOTIDE SEQUENCE [LARGE SCALE GENOMIC DNA]</scope>
    <source>
        <strain evidence="7 8">DSM 45175</strain>
    </source>
</reference>
<comment type="cofactor">
    <cofactor evidence="1">
        <name>pyridoxal 5'-phosphate</name>
        <dbReference type="ChEBI" id="CHEBI:597326"/>
    </cofactor>
</comment>
<dbReference type="InterPro" id="IPR004839">
    <property type="entry name" value="Aminotransferase_I/II_large"/>
</dbReference>
<sequence>MGSPFHVSLDELRLRTSEKWRRYPSDVLPLWVAEMDVPLAEPVVRALTTAIALGDTGYPHGTGYAEALAGFATERWGWTPEIAHTTVVPDVMMGIVEVLKLVTGDGDAVVVSPPVYQPFYQFLRSLDRRIVEAPLDARHRLDPEALDRAFADAVAGGRRAAYLLCSPHNPTGTVHTREELTTVAELAERHGVRVVADEIHAPLVYAGATFVPYLSVPAAANAFALLSASKAWNLAGLKAAVAVAGPEAAVDLARMPPEVGDGPSHLGVIAHSAALRLGGAWLDGLLAGLDDNRRLLGELLAEELPLVRYRPPDGTYLAWLDCRALGLPADPAEVFLAQGRVAFVPGPAFGTGGTGHVRFNLATSPEIITEAVRRMATAVR</sequence>
<dbReference type="PANTHER" id="PTHR43525">
    <property type="entry name" value="PROTEIN MALY"/>
    <property type="match status" value="1"/>
</dbReference>
<dbReference type="AlphaFoldDB" id="A0A495JSN5"/>
<accession>A0A495JSN5</accession>
<dbReference type="EMBL" id="RBKT01000001">
    <property type="protein sequence ID" value="RKR91983.1"/>
    <property type="molecule type" value="Genomic_DNA"/>
</dbReference>